<organism evidence="9 10">
    <name type="scientific">Umboniibacter marinipuniceus</name>
    <dbReference type="NCBI Taxonomy" id="569599"/>
    <lineage>
        <taxon>Bacteria</taxon>
        <taxon>Pseudomonadati</taxon>
        <taxon>Pseudomonadota</taxon>
        <taxon>Gammaproteobacteria</taxon>
        <taxon>Cellvibrionales</taxon>
        <taxon>Cellvibrionaceae</taxon>
        <taxon>Umboniibacter</taxon>
    </lineage>
</organism>
<dbReference type="NCBIfam" id="TIGR00421">
    <property type="entry name" value="ubiX_pad"/>
    <property type="match status" value="1"/>
</dbReference>
<dbReference type="PANTHER" id="PTHR43374">
    <property type="entry name" value="FLAVIN PRENYLTRANSFERASE"/>
    <property type="match status" value="1"/>
</dbReference>
<feature type="binding site" evidence="7">
    <location>
        <position position="137"/>
    </location>
    <ligand>
        <name>FMN</name>
        <dbReference type="ChEBI" id="CHEBI:58210"/>
    </ligand>
</feature>
<comment type="catalytic activity">
    <reaction evidence="5 7">
        <text>dimethylallyl phosphate + FMNH2 = prenylated FMNH2 + phosphate</text>
        <dbReference type="Rhea" id="RHEA:37743"/>
        <dbReference type="ChEBI" id="CHEBI:43474"/>
        <dbReference type="ChEBI" id="CHEBI:57618"/>
        <dbReference type="ChEBI" id="CHEBI:87467"/>
        <dbReference type="ChEBI" id="CHEBI:88052"/>
        <dbReference type="EC" id="2.5.1.129"/>
    </reaction>
</comment>
<dbReference type="RefSeq" id="WP_121876736.1">
    <property type="nucleotide sequence ID" value="NZ_REFJ01000003.1"/>
</dbReference>
<gene>
    <name evidence="7" type="primary">ubiX</name>
    <name evidence="9" type="ORF">DFR27_1408</name>
</gene>
<feature type="domain" description="Flavoprotein" evidence="8">
    <location>
        <begin position="4"/>
        <end position="188"/>
    </location>
</feature>
<evidence type="ECO:0000256" key="3">
    <source>
        <dbReference type="ARBA" id="ARBA00022643"/>
    </source>
</evidence>
<feature type="binding site" evidence="7">
    <location>
        <position position="183"/>
    </location>
    <ligand>
        <name>dimethylallyl phosphate</name>
        <dbReference type="ChEBI" id="CHEBI:88052"/>
    </ligand>
</feature>
<dbReference type="PANTHER" id="PTHR43374:SF1">
    <property type="entry name" value="FLAVIN PRENYLTRANSFERASE PAD1, MITOCHONDRIAL"/>
    <property type="match status" value="1"/>
</dbReference>
<keyword evidence="1 7" id="KW-0637">Prenyltransferase</keyword>
<evidence type="ECO:0000313" key="9">
    <source>
        <dbReference type="EMBL" id="RMA80052.1"/>
    </source>
</evidence>
<dbReference type="GO" id="GO:0016831">
    <property type="term" value="F:carboxy-lyase activity"/>
    <property type="evidence" value="ECO:0007669"/>
    <property type="project" value="TreeGrafter"/>
</dbReference>
<dbReference type="NCBIfam" id="NF004685">
    <property type="entry name" value="PRK06029.1"/>
    <property type="match status" value="1"/>
</dbReference>
<dbReference type="OrthoDB" id="9781577at2"/>
<comment type="caution">
    <text evidence="9">The sequence shown here is derived from an EMBL/GenBank/DDBJ whole genome shotgun (WGS) entry which is preliminary data.</text>
</comment>
<protein>
    <recommendedName>
        <fullName evidence="7">Flavin prenyltransferase UbiX</fullName>
        <ecNumber evidence="7">2.5.1.129</ecNumber>
    </recommendedName>
</protein>
<dbReference type="AlphaFoldDB" id="A0A3M0AM48"/>
<evidence type="ECO:0000313" key="10">
    <source>
        <dbReference type="Proteomes" id="UP000267187"/>
    </source>
</evidence>
<dbReference type="EMBL" id="REFJ01000003">
    <property type="protein sequence ID" value="RMA80052.1"/>
    <property type="molecule type" value="Genomic_DNA"/>
</dbReference>
<dbReference type="SUPFAM" id="SSF52507">
    <property type="entry name" value="Homo-oligomeric flavin-containing Cys decarboxylases, HFCD"/>
    <property type="match status" value="1"/>
</dbReference>
<sequence length="200" mass="21268">MTRRISLALTGGSGAQYGLRLLEALTAAGCHVYLMVSDAACVVINTETSTQLPQDHAGRAEVFAAKHVNAPGSFELLAKTDWFSAPASGSNAPDAMVICPASGGTLSAVAVGASNNLIERAADVMLKERKPLILVPRETPLSTIHLRNMLQLSEVGAMVLPASPGFYNKPSSIEDLIDFVVARILDQLKVEQMLQPKWGK</sequence>
<name>A0A3M0AM48_9GAMM</name>
<reference evidence="9 10" key="1">
    <citation type="submission" date="2018-10" db="EMBL/GenBank/DDBJ databases">
        <title>Genomic Encyclopedia of Type Strains, Phase IV (KMG-IV): sequencing the most valuable type-strain genomes for metagenomic binning, comparative biology and taxonomic classification.</title>
        <authorList>
            <person name="Goeker M."/>
        </authorList>
    </citation>
    <scope>NUCLEOTIDE SEQUENCE [LARGE SCALE GENOMIC DNA]</scope>
    <source>
        <strain evidence="9 10">DSM 25080</strain>
    </source>
</reference>
<dbReference type="EC" id="2.5.1.129" evidence="7"/>
<keyword evidence="3 7" id="KW-0288">FMN</keyword>
<evidence type="ECO:0000256" key="7">
    <source>
        <dbReference type="HAMAP-Rule" id="MF_01984"/>
    </source>
</evidence>
<accession>A0A3M0AM48</accession>
<proteinExistence type="inferred from homology"/>
<feature type="binding site" evidence="7">
    <location>
        <begin position="11"/>
        <end position="13"/>
    </location>
    <ligand>
        <name>FMN</name>
        <dbReference type="ChEBI" id="CHEBI:58210"/>
    </ligand>
</feature>
<keyword evidence="4 7" id="KW-0808">Transferase</keyword>
<feature type="binding site" evidence="7">
    <location>
        <position position="167"/>
    </location>
    <ligand>
        <name>dimethylallyl phosphate</name>
        <dbReference type="ChEBI" id="CHEBI:88052"/>
    </ligand>
</feature>
<dbReference type="Pfam" id="PF02441">
    <property type="entry name" value="Flavoprotein"/>
    <property type="match status" value="1"/>
</dbReference>
<comment type="function">
    <text evidence="7">Flavin prenyltransferase that catalyzes the synthesis of the prenylated FMN cofactor (prenyl-FMN) for 4-hydroxy-3-polyprenylbenzoic acid decarboxylase UbiD. The prenyltransferase is metal-independent and links a dimethylallyl moiety from dimethylallyl monophosphate (DMAP) to the flavin N5 and C6 atoms of FMN.</text>
</comment>
<evidence type="ECO:0000256" key="4">
    <source>
        <dbReference type="ARBA" id="ARBA00022679"/>
    </source>
</evidence>
<evidence type="ECO:0000256" key="2">
    <source>
        <dbReference type="ARBA" id="ARBA00022630"/>
    </source>
</evidence>
<evidence type="ECO:0000259" key="8">
    <source>
        <dbReference type="Pfam" id="PF02441"/>
    </source>
</evidence>
<comment type="similarity">
    <text evidence="6 7">Belongs to the UbiX/PAD1 family.</text>
</comment>
<dbReference type="InterPro" id="IPR003382">
    <property type="entry name" value="Flavoprotein"/>
</dbReference>
<keyword evidence="10" id="KW-1185">Reference proteome</keyword>
<dbReference type="InterPro" id="IPR036551">
    <property type="entry name" value="Flavin_trans-like"/>
</dbReference>
<keyword evidence="2 7" id="KW-0285">Flavoprotein</keyword>
<feature type="binding site" evidence="7">
    <location>
        <begin position="102"/>
        <end position="105"/>
    </location>
    <ligand>
        <name>FMN</name>
        <dbReference type="ChEBI" id="CHEBI:58210"/>
    </ligand>
</feature>
<evidence type="ECO:0000256" key="5">
    <source>
        <dbReference type="ARBA" id="ARBA00050612"/>
    </source>
</evidence>
<evidence type="ECO:0000256" key="1">
    <source>
        <dbReference type="ARBA" id="ARBA00022602"/>
    </source>
</evidence>
<dbReference type="HAMAP" id="MF_01984">
    <property type="entry name" value="ubiX_pad"/>
    <property type="match status" value="1"/>
</dbReference>
<dbReference type="GO" id="GO:0106141">
    <property type="term" value="F:flavin prenyltransferase activity"/>
    <property type="evidence" value="ECO:0007669"/>
    <property type="project" value="UniProtKB-EC"/>
</dbReference>
<comment type="caution">
    <text evidence="7">Lacks conserved residue(s) required for the propagation of feature annotation.</text>
</comment>
<dbReference type="Proteomes" id="UP000267187">
    <property type="component" value="Unassembled WGS sequence"/>
</dbReference>
<feature type="binding site" evidence="7">
    <location>
        <position position="37"/>
    </location>
    <ligand>
        <name>FMN</name>
        <dbReference type="ChEBI" id="CHEBI:58210"/>
    </ligand>
</feature>
<dbReference type="FunFam" id="3.40.50.1950:FF:000001">
    <property type="entry name" value="Flavin prenyltransferase UbiX"/>
    <property type="match status" value="1"/>
</dbReference>
<dbReference type="InterPro" id="IPR004507">
    <property type="entry name" value="UbiX-like"/>
</dbReference>
<evidence type="ECO:0000256" key="6">
    <source>
        <dbReference type="ARBA" id="ARBA00060793"/>
    </source>
</evidence>
<dbReference type="Gene3D" id="3.40.50.1950">
    <property type="entry name" value="Flavin prenyltransferase-like"/>
    <property type="match status" value="1"/>
</dbReference>